<dbReference type="CDD" id="cd12148">
    <property type="entry name" value="fungal_TF_MHR"/>
    <property type="match status" value="1"/>
</dbReference>
<sequence>MVCIKRGTASECQYVEPDWTYGPVLVPEQLPDLLVNDCIPHAAPEPKNLLSELEQMKRHLSELERKLSSSTSLETPAESEAEDDVISFRNTHFDFDVDGRLMFDNDIFSPRMLLMKDPLTRVSKEYMGDMKKTEKARTEFLNLKNPWFANEKDSKVSEVFKQKALHQLPWTLHKETEMPTEDSVIDTDGPKRGLGGYLQSVMPTKKSAWLLLDRFFEFWYPHYPFVDEEQFTCSISEVIGQRSMEDEQINIIGIFRTKLVLLSSLLYLIHLGQLTLYTINMEPIAETKTDENLKYLVEHPLNSRLLTAASYCSKWSGMAHMPALATLQNLLYSRIAFKHSPMEGEHSDLESFAGLVVRMSDILGLNRDPTTVTNSLTPKQVNLWRKLWLGVWTVDSGWSFQNESFAPRIHKFNTKMPVFLGETNANCKNESVERGSIAVLQSRAKLNRLFAALMETVTDLSGSVKTSCLLERIRDLETYQENMTGDILMFLDPNTLGSEDKVTQIQRINGCIQYLEIKHMLVFLYYHLFLQYELKNDVPKSKHFLMKSIRSLMSILIFGRSSIFRLGDYFGHGNEHVVAQTVMQSVGRTRCLYFMLLSRVKHVTYTKFIQGNTETEVVAVCNNILETVENLVGEGLQIQGKLAATHFSAWFACKIHSFVYAKVYPAMVDSLFNTAKEPTEEHEKLNVNIMLRWKKSDFEDLAELLSKKYECEDSYLGHSFSNHAEKASNAAGAVDSGWIGRLITNRLHPYIEGNPLISEFRQALRPDQTTSSSDTTPGTGLEFLGSDLNIDELFTNIDSSIWNTFPL</sequence>
<feature type="coiled-coil region" evidence="3">
    <location>
        <begin position="46"/>
        <end position="73"/>
    </location>
</feature>
<dbReference type="EMBL" id="AEOI02000006">
    <property type="protein sequence ID" value="ESX00086.1"/>
    <property type="molecule type" value="Genomic_DNA"/>
</dbReference>
<dbReference type="InterPro" id="IPR050613">
    <property type="entry name" value="Sec_Metabolite_Reg"/>
</dbReference>
<dbReference type="KEGG" id="opa:HPODL_00970"/>
<dbReference type="GO" id="GO:0005634">
    <property type="term" value="C:nucleus"/>
    <property type="evidence" value="ECO:0007669"/>
    <property type="project" value="UniProtKB-SubCell"/>
</dbReference>
<evidence type="ECO:0000256" key="3">
    <source>
        <dbReference type="SAM" id="Coils"/>
    </source>
</evidence>
<protein>
    <recommendedName>
        <fullName evidence="4">Xylanolytic transcriptional activator regulatory domain-containing protein</fullName>
    </recommendedName>
</protein>
<organism evidence="5 6">
    <name type="scientific">Ogataea parapolymorpha (strain ATCC 26012 / BCRC 20466 / JCM 22074 / NRRL Y-7560 / DL-1)</name>
    <name type="common">Yeast</name>
    <name type="synonym">Hansenula polymorpha</name>
    <dbReference type="NCBI Taxonomy" id="871575"/>
    <lineage>
        <taxon>Eukaryota</taxon>
        <taxon>Fungi</taxon>
        <taxon>Dikarya</taxon>
        <taxon>Ascomycota</taxon>
        <taxon>Saccharomycotina</taxon>
        <taxon>Pichiomycetes</taxon>
        <taxon>Pichiales</taxon>
        <taxon>Pichiaceae</taxon>
        <taxon>Ogataea</taxon>
    </lineage>
</organism>
<dbReference type="OrthoDB" id="3989227at2759"/>
<dbReference type="GO" id="GO:0006351">
    <property type="term" value="P:DNA-templated transcription"/>
    <property type="evidence" value="ECO:0007669"/>
    <property type="project" value="InterPro"/>
</dbReference>
<dbReference type="STRING" id="871575.W1QG27"/>
<dbReference type="GO" id="GO:0008270">
    <property type="term" value="F:zinc ion binding"/>
    <property type="evidence" value="ECO:0007669"/>
    <property type="project" value="InterPro"/>
</dbReference>
<keyword evidence="2" id="KW-0539">Nucleus</keyword>
<dbReference type="Pfam" id="PF04082">
    <property type="entry name" value="Fungal_trans"/>
    <property type="match status" value="1"/>
</dbReference>
<feature type="domain" description="Xylanolytic transcriptional activator regulatory" evidence="4">
    <location>
        <begin position="212"/>
        <end position="401"/>
    </location>
</feature>
<evidence type="ECO:0000256" key="1">
    <source>
        <dbReference type="ARBA" id="ARBA00004123"/>
    </source>
</evidence>
<proteinExistence type="predicted"/>
<keyword evidence="6" id="KW-1185">Reference proteome</keyword>
<comment type="subcellular location">
    <subcellularLocation>
        <location evidence="1">Nucleus</location>
    </subcellularLocation>
</comment>
<evidence type="ECO:0000313" key="5">
    <source>
        <dbReference type="EMBL" id="ESX00086.1"/>
    </source>
</evidence>
<dbReference type="HOGENOM" id="CLU_353383_0_0_1"/>
<gene>
    <name evidence="5" type="ORF">HPODL_00970</name>
</gene>
<dbReference type="GeneID" id="25770437"/>
<dbReference type="PANTHER" id="PTHR31001">
    <property type="entry name" value="UNCHARACTERIZED TRANSCRIPTIONAL REGULATORY PROTEIN"/>
    <property type="match status" value="1"/>
</dbReference>
<dbReference type="Proteomes" id="UP000008673">
    <property type="component" value="Unassembled WGS sequence"/>
</dbReference>
<keyword evidence="3" id="KW-0175">Coiled coil</keyword>
<dbReference type="OMA" id="ETNANCK"/>
<dbReference type="AlphaFoldDB" id="W1QG27"/>
<comment type="caution">
    <text evidence="5">The sequence shown here is derived from an EMBL/GenBank/DDBJ whole genome shotgun (WGS) entry which is preliminary data.</text>
</comment>
<dbReference type="RefSeq" id="XP_013934892.1">
    <property type="nucleotide sequence ID" value="XM_014079417.1"/>
</dbReference>
<reference evidence="5 6" key="1">
    <citation type="journal article" date="2013" name="BMC Genomics">
        <title>Genome sequence and analysis of methylotrophic yeast Hansenula polymorpha DL1.</title>
        <authorList>
            <person name="Ravin N.V."/>
            <person name="Eldarov M.A."/>
            <person name="Kadnikov V.V."/>
            <person name="Beletsky A.V."/>
            <person name="Schneider J."/>
            <person name="Mardanova E.S."/>
            <person name="Smekalova E.M."/>
            <person name="Zvereva M.I."/>
            <person name="Dontsova O.A."/>
            <person name="Mardanov A.V."/>
            <person name="Skryabin K.G."/>
        </authorList>
    </citation>
    <scope>NUCLEOTIDE SEQUENCE [LARGE SCALE GENOMIC DNA]</scope>
    <source>
        <strain evidence="6">ATCC 26012 / BCRC 20466 / JCM 22074 / NRRL Y-7560 / DL-1</strain>
    </source>
</reference>
<evidence type="ECO:0000313" key="6">
    <source>
        <dbReference type="Proteomes" id="UP000008673"/>
    </source>
</evidence>
<evidence type="ECO:0000259" key="4">
    <source>
        <dbReference type="Pfam" id="PF04082"/>
    </source>
</evidence>
<accession>W1QG27</accession>
<evidence type="ECO:0000256" key="2">
    <source>
        <dbReference type="ARBA" id="ARBA00023242"/>
    </source>
</evidence>
<name>W1QG27_OGAPD</name>
<dbReference type="GO" id="GO:0003677">
    <property type="term" value="F:DNA binding"/>
    <property type="evidence" value="ECO:0007669"/>
    <property type="project" value="InterPro"/>
</dbReference>
<dbReference type="InterPro" id="IPR007219">
    <property type="entry name" value="XnlR_reg_dom"/>
</dbReference>